<organism evidence="2 3">
    <name type="scientific">Lactuca saligna</name>
    <name type="common">Willowleaf lettuce</name>
    <dbReference type="NCBI Taxonomy" id="75948"/>
    <lineage>
        <taxon>Eukaryota</taxon>
        <taxon>Viridiplantae</taxon>
        <taxon>Streptophyta</taxon>
        <taxon>Embryophyta</taxon>
        <taxon>Tracheophyta</taxon>
        <taxon>Spermatophyta</taxon>
        <taxon>Magnoliopsida</taxon>
        <taxon>eudicotyledons</taxon>
        <taxon>Gunneridae</taxon>
        <taxon>Pentapetalae</taxon>
        <taxon>asterids</taxon>
        <taxon>campanulids</taxon>
        <taxon>Asterales</taxon>
        <taxon>Asteraceae</taxon>
        <taxon>Cichorioideae</taxon>
        <taxon>Cichorieae</taxon>
        <taxon>Lactucinae</taxon>
        <taxon>Lactuca</taxon>
    </lineage>
</organism>
<dbReference type="AlphaFoldDB" id="A0AA35YT38"/>
<keyword evidence="1" id="KW-1133">Transmembrane helix</keyword>
<protein>
    <submittedName>
        <fullName evidence="2">Uncharacterized protein</fullName>
    </submittedName>
</protein>
<evidence type="ECO:0000256" key="1">
    <source>
        <dbReference type="SAM" id="Phobius"/>
    </source>
</evidence>
<keyword evidence="1" id="KW-0472">Membrane</keyword>
<name>A0AA35YT38_LACSI</name>
<dbReference type="EMBL" id="OX465080">
    <property type="protein sequence ID" value="CAI9279599.1"/>
    <property type="molecule type" value="Genomic_DNA"/>
</dbReference>
<proteinExistence type="predicted"/>
<accession>A0AA35YT38</accession>
<keyword evidence="1" id="KW-0812">Transmembrane</keyword>
<evidence type="ECO:0000313" key="3">
    <source>
        <dbReference type="Proteomes" id="UP001177003"/>
    </source>
</evidence>
<keyword evidence="3" id="KW-1185">Reference proteome</keyword>
<dbReference type="Proteomes" id="UP001177003">
    <property type="component" value="Chromosome 4"/>
</dbReference>
<reference evidence="2" key="1">
    <citation type="submission" date="2023-04" db="EMBL/GenBank/DDBJ databases">
        <authorList>
            <person name="Vijverberg K."/>
            <person name="Xiong W."/>
            <person name="Schranz E."/>
        </authorList>
    </citation>
    <scope>NUCLEOTIDE SEQUENCE</scope>
</reference>
<gene>
    <name evidence="2" type="ORF">LSALG_LOCUS19391</name>
</gene>
<feature type="transmembrane region" description="Helical" evidence="1">
    <location>
        <begin position="19"/>
        <end position="38"/>
    </location>
</feature>
<evidence type="ECO:0000313" key="2">
    <source>
        <dbReference type="EMBL" id="CAI9279599.1"/>
    </source>
</evidence>
<sequence length="164" mass="18158">MIVLSATCYKLCDNLLACYTFLLLATCFLFFFLLAFLLSCLPNLANIQQLSAVASFFSTCLLSLGSHYHNQTVNTTVSHQHHSRNRNTPQSRTTLPCSQGLLLLSLHRLSNLQLQPALIPNVGSGPVGSGPVSHNLQLQILLFQLTIGTRIGFSVLQWWELENS</sequence>